<dbReference type="SMART" id="SM00320">
    <property type="entry name" value="WD40"/>
    <property type="match status" value="3"/>
</dbReference>
<evidence type="ECO:0008006" key="5">
    <source>
        <dbReference type="Google" id="ProtNLM"/>
    </source>
</evidence>
<evidence type="ECO:0000256" key="2">
    <source>
        <dbReference type="SAM" id="MobiDB-lite"/>
    </source>
</evidence>
<proteinExistence type="predicted"/>
<dbReference type="Gene3D" id="2.130.10.10">
    <property type="entry name" value="YVTN repeat-like/Quinoprotein amine dehydrogenase"/>
    <property type="match status" value="1"/>
</dbReference>
<feature type="repeat" description="WD" evidence="1">
    <location>
        <begin position="142"/>
        <end position="184"/>
    </location>
</feature>
<dbReference type="PANTHER" id="PTHR44525">
    <property type="entry name" value="WD REPEAT-CONTAINING PROTEIN 27"/>
    <property type="match status" value="1"/>
</dbReference>
<keyword evidence="4" id="KW-1185">Reference proteome</keyword>
<sequence>MMIEKMRLKSDRALSLQQLACCGSHCCMPVHGKDLMVYDHLDRQKEPLLLTGHHRDVSAMTFGHGNILLLCSASADYIVVWDIELCKQKVQQGKVADGIIIGKLLGEVVHLSFCYADERVAVCSGATIYILSSKQQQVILTLTGYLGALTSAEFCPWDPDILVSTSEDRMFRVWDLQNEDVLYQSFVLSAFPLSTALFLEDRHLITGSVDGQMWCFSLNDCYQCHLVMTMDLQMMEKRHQRTVNQQGGVNQTESDEVVSKPVLRMASWSQIPDLSADKKSWFCIGSSDGLYVVDVATSELQTVLYFKDHPDLSVSRAGSWVISLRHDKMFFLVSSLFSPIVALLELRVCDDLGRMWTSAEGLSVFPSSPPLLQSPLNAELKKKESNLPKKKGGIKEQPLVFNSKVKSSGYSSAPRKVLFSPKTNVQKNPPTKKSPKKFDLIHKDYPADSAAPTVLCVDRHITDKKVSCLQYSG</sequence>
<dbReference type="AlphaFoldDB" id="A0A8C5EI94"/>
<dbReference type="Proteomes" id="UP000694680">
    <property type="component" value="Chromosome 15"/>
</dbReference>
<evidence type="ECO:0000313" key="4">
    <source>
        <dbReference type="Proteomes" id="UP000694680"/>
    </source>
</evidence>
<dbReference type="SUPFAM" id="SSF50978">
    <property type="entry name" value="WD40 repeat-like"/>
    <property type="match status" value="1"/>
</dbReference>
<protein>
    <recommendedName>
        <fullName evidence="5">WD repeat-containing protein 27</fullName>
    </recommendedName>
</protein>
<feature type="compositionally biased region" description="Polar residues" evidence="2">
    <location>
        <begin position="421"/>
        <end position="431"/>
    </location>
</feature>
<reference evidence="3" key="2">
    <citation type="submission" date="2025-08" db="UniProtKB">
        <authorList>
            <consortium name="Ensembl"/>
        </authorList>
    </citation>
    <scope>IDENTIFICATION</scope>
</reference>
<reference evidence="3" key="1">
    <citation type="submission" date="2020-06" db="EMBL/GenBank/DDBJ databases">
        <authorList>
            <consortium name="Wellcome Sanger Institute Data Sharing"/>
        </authorList>
    </citation>
    <scope>NUCLEOTIDE SEQUENCE [LARGE SCALE GENOMIC DNA]</scope>
</reference>
<dbReference type="Ensembl" id="ENSGWIT00000022221.1">
    <property type="protein sequence ID" value="ENSGWIP00000020214.1"/>
    <property type="gene ID" value="ENSGWIG00000010972.1"/>
</dbReference>
<dbReference type="PANTHER" id="PTHR44525:SF1">
    <property type="entry name" value="WD REPEAT-CONTAINING PROTEIN 27"/>
    <property type="match status" value="1"/>
</dbReference>
<name>A0A8C5EI94_GOUWI</name>
<feature type="repeat" description="WD" evidence="1">
    <location>
        <begin position="50"/>
        <end position="84"/>
    </location>
</feature>
<reference evidence="3" key="3">
    <citation type="submission" date="2025-09" db="UniProtKB">
        <authorList>
            <consortium name="Ensembl"/>
        </authorList>
    </citation>
    <scope>IDENTIFICATION</scope>
</reference>
<keyword evidence="1" id="KW-0853">WD repeat</keyword>
<dbReference type="InterPro" id="IPR042411">
    <property type="entry name" value="WDR27"/>
</dbReference>
<feature type="region of interest" description="Disordered" evidence="2">
    <location>
        <begin position="419"/>
        <end position="438"/>
    </location>
</feature>
<dbReference type="InterPro" id="IPR001680">
    <property type="entry name" value="WD40_rpt"/>
</dbReference>
<evidence type="ECO:0000313" key="3">
    <source>
        <dbReference type="Ensembl" id="ENSGWIP00000020214.1"/>
    </source>
</evidence>
<organism evidence="3 4">
    <name type="scientific">Gouania willdenowi</name>
    <name type="common">Blunt-snouted clingfish</name>
    <name type="synonym">Lepadogaster willdenowi</name>
    <dbReference type="NCBI Taxonomy" id="441366"/>
    <lineage>
        <taxon>Eukaryota</taxon>
        <taxon>Metazoa</taxon>
        <taxon>Chordata</taxon>
        <taxon>Craniata</taxon>
        <taxon>Vertebrata</taxon>
        <taxon>Euteleostomi</taxon>
        <taxon>Actinopterygii</taxon>
        <taxon>Neopterygii</taxon>
        <taxon>Teleostei</taxon>
        <taxon>Neoteleostei</taxon>
        <taxon>Acanthomorphata</taxon>
        <taxon>Ovalentaria</taxon>
        <taxon>Blenniimorphae</taxon>
        <taxon>Blenniiformes</taxon>
        <taxon>Gobiesocoidei</taxon>
        <taxon>Gobiesocidae</taxon>
        <taxon>Gobiesocinae</taxon>
        <taxon>Gouania</taxon>
    </lineage>
</organism>
<dbReference type="PROSITE" id="PS50082">
    <property type="entry name" value="WD_REPEATS_2"/>
    <property type="match status" value="2"/>
</dbReference>
<dbReference type="InterPro" id="IPR015943">
    <property type="entry name" value="WD40/YVTN_repeat-like_dom_sf"/>
</dbReference>
<evidence type="ECO:0000256" key="1">
    <source>
        <dbReference type="PROSITE-ProRule" id="PRU00221"/>
    </source>
</evidence>
<dbReference type="InterPro" id="IPR036322">
    <property type="entry name" value="WD40_repeat_dom_sf"/>
</dbReference>
<accession>A0A8C5EI94</accession>